<evidence type="ECO:0000313" key="3">
    <source>
        <dbReference type="Proteomes" id="UP000029577"/>
    </source>
</evidence>
<feature type="transmembrane region" description="Helical" evidence="1">
    <location>
        <begin position="80"/>
        <end position="101"/>
    </location>
</feature>
<keyword evidence="1" id="KW-0812">Transmembrane</keyword>
<proteinExistence type="predicted"/>
<keyword evidence="3" id="KW-1185">Reference proteome</keyword>
<keyword evidence="1" id="KW-1133">Transmembrane helix</keyword>
<dbReference type="STRING" id="642227.HA49_06750"/>
<feature type="transmembrane region" description="Helical" evidence="1">
    <location>
        <begin position="203"/>
        <end position="230"/>
    </location>
</feature>
<accession>A0A095TE49</accession>
<organism evidence="2 3">
    <name type="scientific">Tatumella morbirosei</name>
    <dbReference type="NCBI Taxonomy" id="642227"/>
    <lineage>
        <taxon>Bacteria</taxon>
        <taxon>Pseudomonadati</taxon>
        <taxon>Pseudomonadota</taxon>
        <taxon>Gammaproteobacteria</taxon>
        <taxon>Enterobacterales</taxon>
        <taxon>Erwiniaceae</taxon>
        <taxon>Tatumella</taxon>
    </lineage>
</organism>
<evidence type="ECO:0000256" key="1">
    <source>
        <dbReference type="SAM" id="Phobius"/>
    </source>
</evidence>
<gene>
    <name evidence="2" type="ORF">HA49_06750</name>
</gene>
<protein>
    <submittedName>
        <fullName evidence="2">Uncharacterized protein</fullName>
    </submittedName>
</protein>
<dbReference type="EMBL" id="JPKR02000004">
    <property type="protein sequence ID" value="KGD74977.1"/>
    <property type="molecule type" value="Genomic_DNA"/>
</dbReference>
<name>A0A095TE49_9GAMM</name>
<keyword evidence="1" id="KW-0472">Membrane</keyword>
<feature type="transmembrane region" description="Helical" evidence="1">
    <location>
        <begin position="26"/>
        <end position="45"/>
    </location>
</feature>
<comment type="caution">
    <text evidence="2">The sequence shown here is derived from an EMBL/GenBank/DDBJ whole genome shotgun (WGS) entry which is preliminary data.</text>
</comment>
<feature type="transmembrane region" description="Helical" evidence="1">
    <location>
        <begin position="169"/>
        <end position="191"/>
    </location>
</feature>
<dbReference type="Proteomes" id="UP000029577">
    <property type="component" value="Unassembled WGS sequence"/>
</dbReference>
<dbReference type="AlphaFoldDB" id="A0A095TE49"/>
<feature type="transmembrane region" description="Helical" evidence="1">
    <location>
        <begin position="54"/>
        <end position="74"/>
    </location>
</feature>
<reference evidence="2" key="1">
    <citation type="submission" date="2014-12" db="EMBL/GenBank/DDBJ databases">
        <title>The draft genome of the Tatumella morbirosei type strain, LMG23360T isolated from pineapple rot.</title>
        <authorList>
            <person name="Smits T.H."/>
            <person name="Palmer M."/>
            <person name="Venter S.N."/>
            <person name="Duffy B."/>
            <person name="Steenkamp E.T."/>
            <person name="Chan W.Y."/>
            <person name="Coutinho T.A."/>
            <person name="Coetzee M.P."/>
            <person name="De Maayer P."/>
        </authorList>
    </citation>
    <scope>NUCLEOTIDE SEQUENCE [LARGE SCALE GENOMIC DNA]</scope>
    <source>
        <strain evidence="2">LMG 23360</strain>
    </source>
</reference>
<sequence>MVLFIFTFSGVVNVISVKLDLKILRVWKEILIILIFLMSVLDLFIRRESSKTRLFVLIYIIIPLIILYFLMPFGEDFTLIAYQFKGDMIPLLVPVSLYFIIRNENEWYYFFRKFIYVILYTAIINSFFIYFESAFSNLFISTLGLSEYYNNRGGASGIRLDSTLWGLRAMGTTTSFGIAGTLTFLASLIIIELKPFSFRKNFIYFFFIVGAMVATTYKTTMIAFVFYMIYKVISMFLKNIKSKKVFY</sequence>
<feature type="transmembrane region" description="Helical" evidence="1">
    <location>
        <begin position="113"/>
        <end position="131"/>
    </location>
</feature>
<evidence type="ECO:0000313" key="2">
    <source>
        <dbReference type="EMBL" id="KGD74977.1"/>
    </source>
</evidence>